<proteinExistence type="predicted"/>
<evidence type="ECO:0000313" key="3">
    <source>
        <dbReference type="EMBL" id="SDQ82823.1"/>
    </source>
</evidence>
<accession>A0ABY0TH70</accession>
<feature type="region of interest" description="Disordered" evidence="1">
    <location>
        <begin position="114"/>
        <end position="136"/>
    </location>
</feature>
<feature type="transmembrane region" description="Helical" evidence="2">
    <location>
        <begin position="91"/>
        <end position="109"/>
    </location>
</feature>
<dbReference type="Proteomes" id="UP000183471">
    <property type="component" value="Unassembled WGS sequence"/>
</dbReference>
<evidence type="ECO:0000313" key="4">
    <source>
        <dbReference type="Proteomes" id="UP000183471"/>
    </source>
</evidence>
<organism evidence="3 4">
    <name type="scientific">Nitrosospira multiformis</name>
    <dbReference type="NCBI Taxonomy" id="1231"/>
    <lineage>
        <taxon>Bacteria</taxon>
        <taxon>Pseudomonadati</taxon>
        <taxon>Pseudomonadota</taxon>
        <taxon>Betaproteobacteria</taxon>
        <taxon>Nitrosomonadales</taxon>
        <taxon>Nitrosomonadaceae</taxon>
        <taxon>Nitrosospira</taxon>
    </lineage>
</organism>
<dbReference type="RefSeq" id="WP_074632891.1">
    <property type="nucleotide sequence ID" value="NZ_FNKY01000001.1"/>
</dbReference>
<feature type="compositionally biased region" description="Polar residues" evidence="1">
    <location>
        <begin position="57"/>
        <end position="76"/>
    </location>
</feature>
<dbReference type="EMBL" id="FNKY01000001">
    <property type="protein sequence ID" value="SDQ82823.1"/>
    <property type="molecule type" value="Genomic_DNA"/>
</dbReference>
<keyword evidence="4" id="KW-1185">Reference proteome</keyword>
<name>A0ABY0TH70_9PROT</name>
<feature type="region of interest" description="Disordered" evidence="1">
    <location>
        <begin position="39"/>
        <end position="79"/>
    </location>
</feature>
<reference evidence="3 4" key="1">
    <citation type="submission" date="2016-10" db="EMBL/GenBank/DDBJ databases">
        <authorList>
            <person name="Varghese N."/>
            <person name="Submissions S."/>
        </authorList>
    </citation>
    <scope>NUCLEOTIDE SEQUENCE [LARGE SCALE GENOMIC DNA]</scope>
    <source>
        <strain evidence="3 4">Nl1</strain>
    </source>
</reference>
<protein>
    <submittedName>
        <fullName evidence="3">Uncharacterized protein</fullName>
    </submittedName>
</protein>
<comment type="caution">
    <text evidence="3">The sequence shown here is derived from an EMBL/GenBank/DDBJ whole genome shotgun (WGS) entry which is preliminary data.</text>
</comment>
<evidence type="ECO:0000256" key="1">
    <source>
        <dbReference type="SAM" id="MobiDB-lite"/>
    </source>
</evidence>
<keyword evidence="2" id="KW-0472">Membrane</keyword>
<gene>
    <name evidence="3" type="ORF">SAMN05216402_2455</name>
</gene>
<keyword evidence="2" id="KW-1133">Transmembrane helix</keyword>
<evidence type="ECO:0000256" key="2">
    <source>
        <dbReference type="SAM" id="Phobius"/>
    </source>
</evidence>
<keyword evidence="2" id="KW-0812">Transmembrane</keyword>
<sequence>MINTRDCNMTGFGCVENWTEVHGTEVHIRCFTQAQAESSGAKNDGYSGNDYHGQADEQITTSDGNLEPTSRGQSSRLFVARSGGGGSGGGASMLIAIIGFVLVALSGCFSSSSNNHRDTSAPSIPGSEQPKALSEAERRQIVANRVRHNQQAGLVDSLLTQGTVKLSGRLMTIDPTPAGSGAFGFEARDSKARYGFMCSNANELYFRINRNDVNGAAGMAAMRSHADKITLYFLSQDWDSVQKCSPGLSCDGSVCPLAIVIST</sequence>